<dbReference type="AlphaFoldDB" id="A0AAE1DZ81"/>
<comment type="caution">
    <text evidence="1">The sequence shown here is derived from an EMBL/GenBank/DDBJ whole genome shotgun (WGS) entry which is preliminary data.</text>
</comment>
<dbReference type="Proteomes" id="UP001283361">
    <property type="component" value="Unassembled WGS sequence"/>
</dbReference>
<name>A0AAE1DZ81_9GAST</name>
<sequence>MVRLLTLCPTIPPLLGGDCRHHDGVITTNTVTMVSFTTSTRPYCCKKRLTERSGFKNHRKGRFDPWGSVKMKKRLKDPRSKMETSEPDLSVTVKDLRVIPRLAFPQLLFSMRASILGLGEHKDASTSGEPLRVHGEMRRLALASKRFAFHHFP</sequence>
<organism evidence="1 2">
    <name type="scientific">Elysia crispata</name>
    <name type="common">lettuce slug</name>
    <dbReference type="NCBI Taxonomy" id="231223"/>
    <lineage>
        <taxon>Eukaryota</taxon>
        <taxon>Metazoa</taxon>
        <taxon>Spiralia</taxon>
        <taxon>Lophotrochozoa</taxon>
        <taxon>Mollusca</taxon>
        <taxon>Gastropoda</taxon>
        <taxon>Heterobranchia</taxon>
        <taxon>Euthyneura</taxon>
        <taxon>Panpulmonata</taxon>
        <taxon>Sacoglossa</taxon>
        <taxon>Placobranchoidea</taxon>
        <taxon>Plakobranchidae</taxon>
        <taxon>Elysia</taxon>
    </lineage>
</organism>
<protein>
    <submittedName>
        <fullName evidence="1">Uncharacterized protein</fullName>
    </submittedName>
</protein>
<accession>A0AAE1DZ81</accession>
<evidence type="ECO:0000313" key="1">
    <source>
        <dbReference type="EMBL" id="KAK3787770.1"/>
    </source>
</evidence>
<gene>
    <name evidence="1" type="ORF">RRG08_060293</name>
</gene>
<keyword evidence="2" id="KW-1185">Reference proteome</keyword>
<dbReference type="EMBL" id="JAWDGP010001839">
    <property type="protein sequence ID" value="KAK3787770.1"/>
    <property type="molecule type" value="Genomic_DNA"/>
</dbReference>
<evidence type="ECO:0000313" key="2">
    <source>
        <dbReference type="Proteomes" id="UP001283361"/>
    </source>
</evidence>
<proteinExistence type="predicted"/>
<reference evidence="1" key="1">
    <citation type="journal article" date="2023" name="G3 (Bethesda)">
        <title>A reference genome for the long-term kleptoplast-retaining sea slug Elysia crispata morphotype clarki.</title>
        <authorList>
            <person name="Eastman K.E."/>
            <person name="Pendleton A.L."/>
            <person name="Shaikh M.A."/>
            <person name="Suttiyut T."/>
            <person name="Ogas R."/>
            <person name="Tomko P."/>
            <person name="Gavelis G."/>
            <person name="Widhalm J.R."/>
            <person name="Wisecaver J.H."/>
        </authorList>
    </citation>
    <scope>NUCLEOTIDE SEQUENCE</scope>
    <source>
        <strain evidence="1">ECLA1</strain>
    </source>
</reference>